<gene>
    <name evidence="2" type="primary">105313432</name>
</gene>
<feature type="region of interest" description="Disordered" evidence="1">
    <location>
        <begin position="32"/>
        <end position="260"/>
    </location>
</feature>
<feature type="compositionally biased region" description="Low complexity" evidence="1">
    <location>
        <begin position="237"/>
        <end position="248"/>
    </location>
</feature>
<proteinExistence type="predicted"/>
<feature type="region of interest" description="Disordered" evidence="1">
    <location>
        <begin position="367"/>
        <end position="389"/>
    </location>
</feature>
<feature type="compositionally biased region" description="Pro residues" evidence="1">
    <location>
        <begin position="227"/>
        <end position="236"/>
    </location>
</feature>
<feature type="compositionally biased region" description="Low complexity" evidence="1">
    <location>
        <begin position="62"/>
        <end position="96"/>
    </location>
</feature>
<evidence type="ECO:0000256" key="1">
    <source>
        <dbReference type="SAM" id="MobiDB-lite"/>
    </source>
</evidence>
<accession>A0AAN0IMW5</accession>
<organism evidence="2 3">
    <name type="scientific">Amphimedon queenslandica</name>
    <name type="common">Sponge</name>
    <dbReference type="NCBI Taxonomy" id="400682"/>
    <lineage>
        <taxon>Eukaryota</taxon>
        <taxon>Metazoa</taxon>
        <taxon>Porifera</taxon>
        <taxon>Demospongiae</taxon>
        <taxon>Heteroscleromorpha</taxon>
        <taxon>Haplosclerida</taxon>
        <taxon>Niphatidae</taxon>
        <taxon>Amphimedon</taxon>
    </lineage>
</organism>
<dbReference type="Proteomes" id="UP000007879">
    <property type="component" value="Unassembled WGS sequence"/>
</dbReference>
<name>A0AAN0IMW5_AMPQE</name>
<reference evidence="2" key="2">
    <citation type="submission" date="2024-06" db="UniProtKB">
        <authorList>
            <consortium name="EnsemblMetazoa"/>
        </authorList>
    </citation>
    <scope>IDENTIFICATION</scope>
</reference>
<dbReference type="KEGG" id="aqu:105313432"/>
<dbReference type="AlphaFoldDB" id="A0AAN0IMW5"/>
<dbReference type="InterPro" id="IPR014710">
    <property type="entry name" value="RmlC-like_jellyroll"/>
</dbReference>
<dbReference type="Gene3D" id="2.60.120.10">
    <property type="entry name" value="Jelly Rolls"/>
    <property type="match status" value="1"/>
</dbReference>
<evidence type="ECO:0008006" key="4">
    <source>
        <dbReference type="Google" id="ProtNLM"/>
    </source>
</evidence>
<feature type="compositionally biased region" description="Low complexity" evidence="1">
    <location>
        <begin position="203"/>
        <end position="226"/>
    </location>
</feature>
<sequence>MNDKMATPSSALKRWKRKRVSGVNYAATYGIDRRKSFPRDANGLEPVGAYFTSSEEEDDTSFEYTKTVTPSSISSPSPTTRSASSSAAAAAISTPRNQSVTATPNRTLSRSRKKRKKITCSTGPRKQPARQSISKEAKPPVKPVTPPREAVATSPAKTVTPTTRHTTTTPPPQPPSTSRASTRTTVTNSKHTSSPSPPPPPVTTTRPSTRNASRSTNNSRHTTTTSSPPPPQPPPTSRASTRTTVTNSKSSTARKDSPPLIIDSIQDLASPSKAAPVDQLPNASPLKTVVKSRRKRKKITCPPPRRRQPTKRTITEITRRTDVTPGVRRTKRPNIARVPVGGYVEYKDHWGNTPSDTYGREAVHIVNPIPSPTPRSRRNTNNKRTRDEEDLYLSFASPDDPENIVRHHILFPLSHGQLCNVDGMDLQPGDDLIINRVMGTDDYQKGEMELKKGSEKPMAQNGNCEMVFRVLKGKVLAVLEDQEVEVSTNEYVLIPPGTAYQLNNLSRSNTVIDYTVIMKK</sequence>
<evidence type="ECO:0000313" key="2">
    <source>
        <dbReference type="EnsemblMetazoa" id="XP_011405169.2"/>
    </source>
</evidence>
<dbReference type="EnsemblMetazoa" id="XM_011406867.2">
    <property type="protein sequence ID" value="XP_011405169.2"/>
    <property type="gene ID" value="LOC105313432"/>
</dbReference>
<feature type="compositionally biased region" description="Basic residues" evidence="1">
    <location>
        <begin position="290"/>
        <end position="310"/>
    </location>
</feature>
<feature type="compositionally biased region" description="Polar residues" evidence="1">
    <location>
        <begin position="119"/>
        <end position="132"/>
    </location>
</feature>
<dbReference type="InterPro" id="IPR011051">
    <property type="entry name" value="RmlC_Cupin_sf"/>
</dbReference>
<feature type="compositionally biased region" description="Basic residues" evidence="1">
    <location>
        <begin position="109"/>
        <end position="118"/>
    </location>
</feature>
<feature type="compositionally biased region" description="Polar residues" evidence="1">
    <location>
        <begin position="97"/>
        <end position="108"/>
    </location>
</feature>
<dbReference type="SUPFAM" id="SSF51182">
    <property type="entry name" value="RmlC-like cupins"/>
    <property type="match status" value="1"/>
</dbReference>
<keyword evidence="3" id="KW-1185">Reference proteome</keyword>
<reference evidence="3" key="1">
    <citation type="journal article" date="2010" name="Nature">
        <title>The Amphimedon queenslandica genome and the evolution of animal complexity.</title>
        <authorList>
            <person name="Srivastava M."/>
            <person name="Simakov O."/>
            <person name="Chapman J."/>
            <person name="Fahey B."/>
            <person name="Gauthier M.E."/>
            <person name="Mitros T."/>
            <person name="Richards G.S."/>
            <person name="Conaco C."/>
            <person name="Dacre M."/>
            <person name="Hellsten U."/>
            <person name="Larroux C."/>
            <person name="Putnam N.H."/>
            <person name="Stanke M."/>
            <person name="Adamska M."/>
            <person name="Darling A."/>
            <person name="Degnan S.M."/>
            <person name="Oakley T.H."/>
            <person name="Plachetzki D.C."/>
            <person name="Zhai Y."/>
            <person name="Adamski M."/>
            <person name="Calcino A."/>
            <person name="Cummins S.F."/>
            <person name="Goodstein D.M."/>
            <person name="Harris C."/>
            <person name="Jackson D.J."/>
            <person name="Leys S.P."/>
            <person name="Shu S."/>
            <person name="Woodcroft B.J."/>
            <person name="Vervoort M."/>
            <person name="Kosik K.S."/>
            <person name="Manning G."/>
            <person name="Degnan B.M."/>
            <person name="Rokhsar D.S."/>
        </authorList>
    </citation>
    <scope>NUCLEOTIDE SEQUENCE [LARGE SCALE GENOMIC DNA]</scope>
</reference>
<feature type="region of interest" description="Disordered" evidence="1">
    <location>
        <begin position="272"/>
        <end position="310"/>
    </location>
</feature>
<evidence type="ECO:0000313" key="3">
    <source>
        <dbReference type="Proteomes" id="UP000007879"/>
    </source>
</evidence>
<protein>
    <recommendedName>
        <fullName evidence="4">Mif2/CENP-C cupin domain-containing protein</fullName>
    </recommendedName>
</protein>
<feature type="compositionally biased region" description="Low complexity" evidence="1">
    <location>
        <begin position="176"/>
        <end position="187"/>
    </location>
</feature>
<feature type="compositionally biased region" description="Low complexity" evidence="1">
    <location>
        <begin position="158"/>
        <end position="168"/>
    </location>
</feature>